<dbReference type="Pfam" id="PF01878">
    <property type="entry name" value="EVE"/>
    <property type="match status" value="1"/>
</dbReference>
<dbReference type="CDD" id="cd21133">
    <property type="entry name" value="EVE"/>
    <property type="match status" value="1"/>
</dbReference>
<reference evidence="4" key="1">
    <citation type="submission" date="2016-11" db="EMBL/GenBank/DDBJ databases">
        <authorList>
            <person name="Varghese N."/>
            <person name="Submissions S."/>
        </authorList>
    </citation>
    <scope>NUCLEOTIDE SEQUENCE [LARGE SCALE GENOMIC DNA]</scope>
    <source>
        <strain evidence="4">DSM 17456</strain>
    </source>
</reference>
<dbReference type="STRING" id="1121457.SAMN02745161_2974"/>
<accession>A0A1N6IVM2</accession>
<evidence type="ECO:0000256" key="1">
    <source>
        <dbReference type="ARBA" id="ARBA00022553"/>
    </source>
</evidence>
<name>A0A1N6IVM2_9BACT</name>
<dbReference type="InterPro" id="IPR015947">
    <property type="entry name" value="PUA-like_sf"/>
</dbReference>
<feature type="domain" description="EVE" evidence="2">
    <location>
        <begin position="3"/>
        <end position="151"/>
    </location>
</feature>
<evidence type="ECO:0000313" key="4">
    <source>
        <dbReference type="Proteomes" id="UP000184694"/>
    </source>
</evidence>
<dbReference type="RefSeq" id="WP_074217726.1">
    <property type="nucleotide sequence ID" value="NZ_FSRG01000007.1"/>
</dbReference>
<dbReference type="FunFam" id="3.10.590.10:FF:000003">
    <property type="entry name" value="Thymocyte nuclear protein 1"/>
    <property type="match status" value="1"/>
</dbReference>
<evidence type="ECO:0000259" key="2">
    <source>
        <dbReference type="Pfam" id="PF01878"/>
    </source>
</evidence>
<dbReference type="InterPro" id="IPR002740">
    <property type="entry name" value="EVE_domain"/>
</dbReference>
<dbReference type="AlphaFoldDB" id="A0A1N6IVM2"/>
<sequence>MANYWLVKSEPGCYSIDTLENEPNQTTSWDGVRNYQARNFMRDDMKRGDKVLFYHSVTKPSVVGVCEVVRESYPDHTAWNPEDDHFDPKSTEANPRWFMVDVKLVKKFPRALSLKELRQTPGLENMELLRKGSRLSVMPVNKKEFDIICNLAKEQA</sequence>
<keyword evidence="1" id="KW-0597">Phosphoprotein</keyword>
<dbReference type="OrthoDB" id="9791347at2"/>
<dbReference type="Gene3D" id="3.10.590.10">
    <property type="entry name" value="ph1033 like domains"/>
    <property type="match status" value="1"/>
</dbReference>
<organism evidence="3 4">
    <name type="scientific">Halodesulfovibrio marinisediminis DSM 17456</name>
    <dbReference type="NCBI Taxonomy" id="1121457"/>
    <lineage>
        <taxon>Bacteria</taxon>
        <taxon>Pseudomonadati</taxon>
        <taxon>Thermodesulfobacteriota</taxon>
        <taxon>Desulfovibrionia</taxon>
        <taxon>Desulfovibrionales</taxon>
        <taxon>Desulfovibrionaceae</taxon>
        <taxon>Halodesulfovibrio</taxon>
    </lineage>
</organism>
<dbReference type="PANTHER" id="PTHR14087">
    <property type="entry name" value="THYMOCYTE NUCLEAR PROTEIN 1"/>
    <property type="match status" value="1"/>
</dbReference>
<dbReference type="InterPro" id="IPR047197">
    <property type="entry name" value="THYN1-like_EVE"/>
</dbReference>
<dbReference type="SUPFAM" id="SSF88697">
    <property type="entry name" value="PUA domain-like"/>
    <property type="match status" value="1"/>
</dbReference>
<gene>
    <name evidence="3" type="ORF">SAMN02745161_2974</name>
</gene>
<proteinExistence type="predicted"/>
<dbReference type="Proteomes" id="UP000184694">
    <property type="component" value="Unassembled WGS sequence"/>
</dbReference>
<dbReference type="PANTHER" id="PTHR14087:SF7">
    <property type="entry name" value="THYMOCYTE NUCLEAR PROTEIN 1"/>
    <property type="match status" value="1"/>
</dbReference>
<protein>
    <submittedName>
        <fullName evidence="3">Predicted RNA-binding protein, contains PUA-like domain</fullName>
    </submittedName>
</protein>
<keyword evidence="4" id="KW-1185">Reference proteome</keyword>
<dbReference type="InterPro" id="IPR052181">
    <property type="entry name" value="5hmC_binding"/>
</dbReference>
<dbReference type="EMBL" id="FSRG01000007">
    <property type="protein sequence ID" value="SIO36005.1"/>
    <property type="molecule type" value="Genomic_DNA"/>
</dbReference>
<evidence type="ECO:0000313" key="3">
    <source>
        <dbReference type="EMBL" id="SIO36005.1"/>
    </source>
</evidence>